<dbReference type="AlphaFoldDB" id="A0A9J6ZA19"/>
<proteinExistence type="predicted"/>
<dbReference type="GO" id="GO:0016987">
    <property type="term" value="F:sigma factor activity"/>
    <property type="evidence" value="ECO:0007669"/>
    <property type="project" value="UniProtKB-KW"/>
</dbReference>
<keyword evidence="2" id="KW-0731">Sigma factor</keyword>
<organism evidence="5 6">
    <name type="scientific">Candidatus Pristimantibacillus lignocellulolyticus</name>
    <dbReference type="NCBI Taxonomy" id="2994561"/>
    <lineage>
        <taxon>Bacteria</taxon>
        <taxon>Bacillati</taxon>
        <taxon>Bacillota</taxon>
        <taxon>Bacilli</taxon>
        <taxon>Bacillales</taxon>
        <taxon>Paenibacillaceae</taxon>
        <taxon>Candidatus Pristimantibacillus</taxon>
    </lineage>
</organism>
<evidence type="ECO:0000313" key="5">
    <source>
        <dbReference type="EMBL" id="URN92697.1"/>
    </source>
</evidence>
<evidence type="ECO:0000259" key="4">
    <source>
        <dbReference type="Pfam" id="PF04542"/>
    </source>
</evidence>
<dbReference type="InterPro" id="IPR039425">
    <property type="entry name" value="RNA_pol_sigma-70-like"/>
</dbReference>
<dbReference type="KEGG" id="plig:NAG76_12620"/>
<evidence type="ECO:0000256" key="3">
    <source>
        <dbReference type="ARBA" id="ARBA00023163"/>
    </source>
</evidence>
<dbReference type="GO" id="GO:0006352">
    <property type="term" value="P:DNA-templated transcription initiation"/>
    <property type="evidence" value="ECO:0007669"/>
    <property type="project" value="InterPro"/>
</dbReference>
<dbReference type="NCBIfam" id="TIGR02937">
    <property type="entry name" value="sigma70-ECF"/>
    <property type="match status" value="1"/>
</dbReference>
<dbReference type="InterPro" id="IPR007627">
    <property type="entry name" value="RNA_pol_sigma70_r2"/>
</dbReference>
<dbReference type="PANTHER" id="PTHR43133:SF51">
    <property type="entry name" value="RNA POLYMERASE SIGMA FACTOR"/>
    <property type="match status" value="1"/>
</dbReference>
<dbReference type="InterPro" id="IPR013325">
    <property type="entry name" value="RNA_pol_sigma_r2"/>
</dbReference>
<dbReference type="InterPro" id="IPR014284">
    <property type="entry name" value="RNA_pol_sigma-70_dom"/>
</dbReference>
<dbReference type="Proteomes" id="UP001056756">
    <property type="component" value="Chromosome"/>
</dbReference>
<protein>
    <submittedName>
        <fullName evidence="5">RNA polymerase sigma factor</fullName>
    </submittedName>
</protein>
<keyword evidence="1" id="KW-0805">Transcription regulation</keyword>
<keyword evidence="3" id="KW-0804">Transcription</keyword>
<dbReference type="Pfam" id="PF04542">
    <property type="entry name" value="Sigma70_r2"/>
    <property type="match status" value="1"/>
</dbReference>
<evidence type="ECO:0000256" key="1">
    <source>
        <dbReference type="ARBA" id="ARBA00023015"/>
    </source>
</evidence>
<gene>
    <name evidence="5" type="ORF">NAG76_12620</name>
</gene>
<dbReference type="SUPFAM" id="SSF88946">
    <property type="entry name" value="Sigma2 domain of RNA polymerase sigma factors"/>
    <property type="match status" value="1"/>
</dbReference>
<accession>A0A9J6ZA19</accession>
<evidence type="ECO:0000313" key="6">
    <source>
        <dbReference type="Proteomes" id="UP001056756"/>
    </source>
</evidence>
<dbReference type="Gene3D" id="1.10.1740.10">
    <property type="match status" value="1"/>
</dbReference>
<sequence>MTSEQIEHLVSKAQHGDHQAFSELVKMSQQKVFRYCYPMLTSRQDGEDIVQETFINAFQHLHQYKDEGNFIGWLMTIAHRLCLNKLKKDKRMFALLHKMTIEQPIIETRQEEEINEEIFKLLNQLKPKYRAIVILKVLESTGCGLLVYKFCNGCRRSNTKEFSNLLII</sequence>
<reference evidence="5" key="1">
    <citation type="submission" date="2022-05" db="EMBL/GenBank/DDBJ databases">
        <title>Novel bacterial taxa in a minimal lignocellulolytic consortium and its capacity to transform plastics disclosed by genome-resolved metagenomics.</title>
        <authorList>
            <person name="Rodriguez C.A.D."/>
            <person name="Diaz-Garcia L."/>
            <person name="Herrera K."/>
            <person name="Tarazona N.A."/>
            <person name="Sproer C."/>
            <person name="Overmann J."/>
            <person name="Jimenez D.J."/>
        </authorList>
    </citation>
    <scope>NUCLEOTIDE SEQUENCE</scope>
    <source>
        <strain evidence="5">MAG5</strain>
    </source>
</reference>
<dbReference type="PANTHER" id="PTHR43133">
    <property type="entry name" value="RNA POLYMERASE ECF-TYPE SIGMA FACTO"/>
    <property type="match status" value="1"/>
</dbReference>
<feature type="domain" description="RNA polymerase sigma-70 region 2" evidence="4">
    <location>
        <begin position="24"/>
        <end position="91"/>
    </location>
</feature>
<evidence type="ECO:0000256" key="2">
    <source>
        <dbReference type="ARBA" id="ARBA00023082"/>
    </source>
</evidence>
<dbReference type="EMBL" id="CP097899">
    <property type="protein sequence ID" value="URN92697.1"/>
    <property type="molecule type" value="Genomic_DNA"/>
</dbReference>
<name>A0A9J6ZA19_9BACL</name>